<proteinExistence type="predicted"/>
<feature type="compositionally biased region" description="Polar residues" evidence="1">
    <location>
        <begin position="62"/>
        <end position="71"/>
    </location>
</feature>
<evidence type="ECO:0000256" key="1">
    <source>
        <dbReference type="SAM" id="MobiDB-lite"/>
    </source>
</evidence>
<comment type="caution">
    <text evidence="2">The sequence shown here is derived from an EMBL/GenBank/DDBJ whole genome shotgun (WGS) entry which is preliminary data.</text>
</comment>
<reference evidence="2 3" key="1">
    <citation type="submission" date="2024-06" db="EMBL/GenBank/DDBJ databases">
        <authorList>
            <person name="Kraege A."/>
            <person name="Thomma B."/>
        </authorList>
    </citation>
    <scope>NUCLEOTIDE SEQUENCE [LARGE SCALE GENOMIC DNA]</scope>
</reference>
<feature type="compositionally biased region" description="Basic and acidic residues" evidence="1">
    <location>
        <begin position="26"/>
        <end position="37"/>
    </location>
</feature>
<name>A0ABP1G1G7_9CHLO</name>
<evidence type="ECO:0000313" key="2">
    <source>
        <dbReference type="EMBL" id="CAL5224257.1"/>
    </source>
</evidence>
<feature type="region of interest" description="Disordered" evidence="1">
    <location>
        <begin position="1"/>
        <end position="99"/>
    </location>
</feature>
<sequence length="181" mass="19567">MDPEPVQEARRQDVSDSSGLQAAAEEGQRAMEGKADNPEVMAEGQLSSLDDELRDLDADRSIPSSNSSAARESTPVVEPDAIVVSGTRKEPKGKGEEATTALRRARFLRVKITESATGSVRLETRLPSQFVDGMAMVIPQVAGVDLEQLVKEVNADWTKEKPIADFQAGSERVQIYLDGLA</sequence>
<protein>
    <submittedName>
        <fullName evidence="2">G6914 protein</fullName>
    </submittedName>
</protein>
<gene>
    <name evidence="2" type="primary">g6914</name>
    <name evidence="2" type="ORF">VP750_LOCUS5916</name>
</gene>
<feature type="compositionally biased region" description="Basic and acidic residues" evidence="1">
    <location>
        <begin position="87"/>
        <end position="97"/>
    </location>
</feature>
<dbReference type="Proteomes" id="UP001497392">
    <property type="component" value="Unassembled WGS sequence"/>
</dbReference>
<organism evidence="2 3">
    <name type="scientific">Coccomyxa viridis</name>
    <dbReference type="NCBI Taxonomy" id="1274662"/>
    <lineage>
        <taxon>Eukaryota</taxon>
        <taxon>Viridiplantae</taxon>
        <taxon>Chlorophyta</taxon>
        <taxon>core chlorophytes</taxon>
        <taxon>Trebouxiophyceae</taxon>
        <taxon>Trebouxiophyceae incertae sedis</taxon>
        <taxon>Coccomyxaceae</taxon>
        <taxon>Coccomyxa</taxon>
    </lineage>
</organism>
<accession>A0ABP1G1G7</accession>
<dbReference type="EMBL" id="CAXHTA020000010">
    <property type="protein sequence ID" value="CAL5224257.1"/>
    <property type="molecule type" value="Genomic_DNA"/>
</dbReference>
<keyword evidence="3" id="KW-1185">Reference proteome</keyword>
<evidence type="ECO:0000313" key="3">
    <source>
        <dbReference type="Proteomes" id="UP001497392"/>
    </source>
</evidence>